<accession>A0ABD5YTT2</accession>
<name>A0ABD5YTT2_9EURY</name>
<dbReference type="InterPro" id="IPR053717">
    <property type="entry name" value="MerB_lyase_sf"/>
</dbReference>
<sequence>MSDQTCDCCDSAVEQLNETNVSSDHWLAERIRETPLPQEVATEMGRALGTESVETLDEFVSIARDATGGGALAVDDLCHVSETTPHRATTKQKTYHFRCFFDAVVLAHLVDERVEIRTESPAGKQIEARATPDGGIDTTPPNAVMSFGVAVDTTADDSANGSETDWERNNKGGCDSGCSGDDGPTRVEATMCPYVNAFATREAYERWDRKTNAATVGLSLAAGVSIATALAD</sequence>
<dbReference type="AlphaFoldDB" id="A0ABD5YTT2"/>
<dbReference type="SUPFAM" id="SSF160387">
    <property type="entry name" value="NosL/MerB-like"/>
    <property type="match status" value="1"/>
</dbReference>
<gene>
    <name evidence="2" type="primary">merB</name>
    <name evidence="2" type="ORF">ACFQL7_17435</name>
</gene>
<dbReference type="GeneID" id="76201135"/>
<proteinExistence type="predicted"/>
<dbReference type="RefSeq" id="WP_248909066.1">
    <property type="nucleotide sequence ID" value="NZ_CP109979.1"/>
</dbReference>
<evidence type="ECO:0000256" key="1">
    <source>
        <dbReference type="SAM" id="MobiDB-lite"/>
    </source>
</evidence>
<dbReference type="Gene3D" id="3.30.450.410">
    <property type="match status" value="1"/>
</dbReference>
<feature type="region of interest" description="Disordered" evidence="1">
    <location>
        <begin position="156"/>
        <end position="177"/>
    </location>
</feature>
<evidence type="ECO:0000313" key="2">
    <source>
        <dbReference type="EMBL" id="MFC7191404.1"/>
    </source>
</evidence>
<reference evidence="2 3" key="1">
    <citation type="journal article" date="2019" name="Int. J. Syst. Evol. Microbiol.">
        <title>The Global Catalogue of Microorganisms (GCM) 10K type strain sequencing project: providing services to taxonomists for standard genome sequencing and annotation.</title>
        <authorList>
            <consortium name="The Broad Institute Genomics Platform"/>
            <consortium name="The Broad Institute Genome Sequencing Center for Infectious Disease"/>
            <person name="Wu L."/>
            <person name="Ma J."/>
        </authorList>
    </citation>
    <scope>NUCLEOTIDE SEQUENCE [LARGE SCALE GENOMIC DNA]</scope>
    <source>
        <strain evidence="2 3">RDMS1</strain>
    </source>
</reference>
<comment type="caution">
    <text evidence="2">The sequence shown here is derived from an EMBL/GenBank/DDBJ whole genome shotgun (WGS) entry which is preliminary data.</text>
</comment>
<protein>
    <submittedName>
        <fullName evidence="2">Organomercurial lyase</fullName>
        <ecNumber evidence="2">4.99.1.2</ecNumber>
    </submittedName>
</protein>
<organism evidence="2 3">
    <name type="scientific">Halocatena marina</name>
    <dbReference type="NCBI Taxonomy" id="2934937"/>
    <lineage>
        <taxon>Archaea</taxon>
        <taxon>Methanobacteriati</taxon>
        <taxon>Methanobacteriota</taxon>
        <taxon>Stenosarchaea group</taxon>
        <taxon>Halobacteria</taxon>
        <taxon>Halobacteriales</taxon>
        <taxon>Natronomonadaceae</taxon>
        <taxon>Halocatena</taxon>
    </lineage>
</organism>
<evidence type="ECO:0000313" key="3">
    <source>
        <dbReference type="Proteomes" id="UP001596417"/>
    </source>
</evidence>
<dbReference type="Pfam" id="PF03243">
    <property type="entry name" value="MerB"/>
    <property type="match status" value="1"/>
</dbReference>
<dbReference type="InterPro" id="IPR004927">
    <property type="entry name" value="MerB"/>
</dbReference>
<keyword evidence="2" id="KW-0456">Lyase</keyword>
<keyword evidence="3" id="KW-1185">Reference proteome</keyword>
<dbReference type="Proteomes" id="UP001596417">
    <property type="component" value="Unassembled WGS sequence"/>
</dbReference>
<dbReference type="EMBL" id="JBHTAX010000001">
    <property type="protein sequence ID" value="MFC7191404.1"/>
    <property type="molecule type" value="Genomic_DNA"/>
</dbReference>
<dbReference type="GO" id="GO:0018836">
    <property type="term" value="F:alkylmercury lyase activity"/>
    <property type="evidence" value="ECO:0007669"/>
    <property type="project" value="UniProtKB-EC"/>
</dbReference>
<dbReference type="EC" id="4.99.1.2" evidence="2"/>